<dbReference type="PROSITE" id="PS51353">
    <property type="entry name" value="ARSC"/>
    <property type="match status" value="1"/>
</dbReference>
<dbReference type="AlphaFoldDB" id="A0A1I4Y6G8"/>
<reference evidence="2 3" key="1">
    <citation type="submission" date="2016-10" db="EMBL/GenBank/DDBJ databases">
        <authorList>
            <person name="de Groot N.N."/>
        </authorList>
    </citation>
    <scope>NUCLEOTIDE SEQUENCE [LARGE SCALE GENOMIC DNA]</scope>
    <source>
        <strain evidence="2 3">ML2</strain>
    </source>
</reference>
<dbReference type="SUPFAM" id="SSF52833">
    <property type="entry name" value="Thioredoxin-like"/>
    <property type="match status" value="1"/>
</dbReference>
<dbReference type="PANTHER" id="PTHR30041">
    <property type="entry name" value="ARSENATE REDUCTASE"/>
    <property type="match status" value="1"/>
</dbReference>
<dbReference type="NCBIfam" id="TIGR01617">
    <property type="entry name" value="arsC_related"/>
    <property type="match status" value="1"/>
</dbReference>
<evidence type="ECO:0000256" key="1">
    <source>
        <dbReference type="PROSITE-ProRule" id="PRU01282"/>
    </source>
</evidence>
<comment type="similarity">
    <text evidence="1">Belongs to the ArsC family.</text>
</comment>
<keyword evidence="3" id="KW-1185">Reference proteome</keyword>
<dbReference type="InterPro" id="IPR006660">
    <property type="entry name" value="Arsenate_reductase-like"/>
</dbReference>
<dbReference type="Proteomes" id="UP000181899">
    <property type="component" value="Unassembled WGS sequence"/>
</dbReference>
<dbReference type="PANTHER" id="PTHR30041:SF8">
    <property type="entry name" value="PROTEIN YFFB"/>
    <property type="match status" value="1"/>
</dbReference>
<dbReference type="STRING" id="398199.SAMN05421804_1185"/>
<evidence type="ECO:0000313" key="3">
    <source>
        <dbReference type="Proteomes" id="UP000181899"/>
    </source>
</evidence>
<organism evidence="2 3">
    <name type="scientific">Proteiniclasticum ruminis</name>
    <dbReference type="NCBI Taxonomy" id="398199"/>
    <lineage>
        <taxon>Bacteria</taxon>
        <taxon>Bacillati</taxon>
        <taxon>Bacillota</taxon>
        <taxon>Clostridia</taxon>
        <taxon>Eubacteriales</taxon>
        <taxon>Clostridiaceae</taxon>
        <taxon>Proteiniclasticum</taxon>
    </lineage>
</organism>
<dbReference type="EMBL" id="FOVK01000001">
    <property type="protein sequence ID" value="SFN33605.1"/>
    <property type="molecule type" value="Genomic_DNA"/>
</dbReference>
<dbReference type="InterPro" id="IPR036249">
    <property type="entry name" value="Thioredoxin-like_sf"/>
</dbReference>
<sequence>MELVCYAKCGTCMKAKKFLMANNLDYEYREIVSRPLSVEELRDVYRKCGLPIKKLLNTSGLVYRELEMKEKVKTYSDEEILKLLSEHPMLVKRPVLRKEDVVLIGFEEQEWTEKLLKE</sequence>
<dbReference type="Pfam" id="PF03960">
    <property type="entry name" value="ArsC"/>
    <property type="match status" value="1"/>
</dbReference>
<dbReference type="RefSeq" id="WP_074909696.1">
    <property type="nucleotide sequence ID" value="NZ_FOVK01000001.1"/>
</dbReference>
<dbReference type="OrthoDB" id="9794155at2"/>
<name>A0A1I4Y6G8_9CLOT</name>
<gene>
    <name evidence="2" type="ORF">SAMN04488695_101426</name>
</gene>
<protein>
    <submittedName>
        <fullName evidence="2">Arsenate reductase</fullName>
    </submittedName>
</protein>
<dbReference type="Gene3D" id="3.40.30.10">
    <property type="entry name" value="Glutaredoxin"/>
    <property type="match status" value="1"/>
</dbReference>
<dbReference type="InterPro" id="IPR006504">
    <property type="entry name" value="Tscrpt_reg_Spx/MgsR"/>
</dbReference>
<proteinExistence type="inferred from homology"/>
<accession>A0A1I4Y6G8</accession>
<evidence type="ECO:0000313" key="2">
    <source>
        <dbReference type="EMBL" id="SFN33605.1"/>
    </source>
</evidence>